<dbReference type="InterPro" id="IPR011990">
    <property type="entry name" value="TPR-like_helical_dom_sf"/>
</dbReference>
<dbReference type="AlphaFoldDB" id="A0AA88RDL3"/>
<dbReference type="InterPro" id="IPR046848">
    <property type="entry name" value="E_motif"/>
</dbReference>
<feature type="repeat" description="PPR" evidence="2">
    <location>
        <begin position="355"/>
        <end position="389"/>
    </location>
</feature>
<comment type="caution">
    <text evidence="3">The sequence shown here is derived from an EMBL/GenBank/DDBJ whole genome shotgun (WGS) entry which is preliminary data.</text>
</comment>
<dbReference type="Pfam" id="PF20431">
    <property type="entry name" value="E_motif"/>
    <property type="match status" value="1"/>
</dbReference>
<feature type="repeat" description="PPR" evidence="2">
    <location>
        <begin position="254"/>
        <end position="284"/>
    </location>
</feature>
<name>A0AA88RDL3_9ASTE</name>
<evidence type="ECO:0000313" key="4">
    <source>
        <dbReference type="Proteomes" id="UP001187471"/>
    </source>
</evidence>
<dbReference type="EMBL" id="JAVXUO010000983">
    <property type="protein sequence ID" value="KAK2987499.1"/>
    <property type="molecule type" value="Genomic_DNA"/>
</dbReference>
<feature type="repeat" description="PPR" evidence="2">
    <location>
        <begin position="421"/>
        <end position="455"/>
    </location>
</feature>
<dbReference type="InterPro" id="IPR002885">
    <property type="entry name" value="PPR_rpt"/>
</dbReference>
<dbReference type="GO" id="GO:0003723">
    <property type="term" value="F:RNA binding"/>
    <property type="evidence" value="ECO:0007669"/>
    <property type="project" value="InterPro"/>
</dbReference>
<proteinExistence type="predicted"/>
<gene>
    <name evidence="3" type="ORF">RJ640_012158</name>
</gene>
<feature type="repeat" description="PPR" evidence="2">
    <location>
        <begin position="153"/>
        <end position="187"/>
    </location>
</feature>
<dbReference type="Pfam" id="PF13812">
    <property type="entry name" value="PPR_3"/>
    <property type="match status" value="1"/>
</dbReference>
<feature type="repeat" description="PPR" evidence="2">
    <location>
        <begin position="52"/>
        <end position="86"/>
    </location>
</feature>
<evidence type="ECO:0000256" key="1">
    <source>
        <dbReference type="ARBA" id="ARBA00022737"/>
    </source>
</evidence>
<keyword evidence="4" id="KW-1185">Reference proteome</keyword>
<organism evidence="3 4">
    <name type="scientific">Escallonia rubra</name>
    <dbReference type="NCBI Taxonomy" id="112253"/>
    <lineage>
        <taxon>Eukaryota</taxon>
        <taxon>Viridiplantae</taxon>
        <taxon>Streptophyta</taxon>
        <taxon>Embryophyta</taxon>
        <taxon>Tracheophyta</taxon>
        <taxon>Spermatophyta</taxon>
        <taxon>Magnoliopsida</taxon>
        <taxon>eudicotyledons</taxon>
        <taxon>Gunneridae</taxon>
        <taxon>Pentapetalae</taxon>
        <taxon>asterids</taxon>
        <taxon>campanulids</taxon>
        <taxon>Escalloniales</taxon>
        <taxon>Escalloniaceae</taxon>
        <taxon>Escallonia</taxon>
    </lineage>
</organism>
<dbReference type="PANTHER" id="PTHR47926">
    <property type="entry name" value="PENTATRICOPEPTIDE REPEAT-CONTAINING PROTEIN"/>
    <property type="match status" value="1"/>
</dbReference>
<dbReference type="GO" id="GO:0009451">
    <property type="term" value="P:RNA modification"/>
    <property type="evidence" value="ECO:0007669"/>
    <property type="project" value="InterPro"/>
</dbReference>
<dbReference type="Gene3D" id="1.25.40.10">
    <property type="entry name" value="Tetratricopeptide repeat domain"/>
    <property type="match status" value="4"/>
</dbReference>
<feature type="repeat" description="PPR" evidence="2">
    <location>
        <begin position="285"/>
        <end position="319"/>
    </location>
</feature>
<accession>A0AA88RDL3</accession>
<dbReference type="Pfam" id="PF13041">
    <property type="entry name" value="PPR_2"/>
    <property type="match status" value="4"/>
</dbReference>
<protein>
    <recommendedName>
        <fullName evidence="5">Pentatricopeptide repeat-containing protein</fullName>
    </recommendedName>
</protein>
<dbReference type="FunFam" id="1.25.40.10:FF:000090">
    <property type="entry name" value="Pentatricopeptide repeat-containing protein, chloroplastic"/>
    <property type="match status" value="1"/>
</dbReference>
<dbReference type="FunFam" id="1.25.40.10:FF:000470">
    <property type="entry name" value="Pentatricopeptide repeat-containing protein At5g66520"/>
    <property type="match status" value="1"/>
</dbReference>
<dbReference type="Pfam" id="PF01535">
    <property type="entry name" value="PPR"/>
    <property type="match status" value="2"/>
</dbReference>
<evidence type="ECO:0000313" key="3">
    <source>
        <dbReference type="EMBL" id="KAK2987499.1"/>
    </source>
</evidence>
<dbReference type="PANTHER" id="PTHR47926:SF528">
    <property type="entry name" value="PENTATRICOPEPTIDE REPEAT-CONTAINING PROTEIN"/>
    <property type="match status" value="1"/>
</dbReference>
<reference evidence="3" key="1">
    <citation type="submission" date="2022-12" db="EMBL/GenBank/DDBJ databases">
        <title>Draft genome assemblies for two species of Escallonia (Escalloniales).</title>
        <authorList>
            <person name="Chanderbali A."/>
            <person name="Dervinis C."/>
            <person name="Anghel I."/>
            <person name="Soltis D."/>
            <person name="Soltis P."/>
            <person name="Zapata F."/>
        </authorList>
    </citation>
    <scope>NUCLEOTIDE SEQUENCE</scope>
    <source>
        <strain evidence="3">UCBG92.1500</strain>
        <tissue evidence="3">Leaf</tissue>
    </source>
</reference>
<sequence length="575" mass="63973">MRQIMPLHAQIILHGLAHKTLTLGKLISFCAVSACGDLCYAHQVFDEIPEPNRYMYNSLIRGYSTSDDPARAFFMYRDMTCSGICPNEFTFPFVLKACTSISAYLEGVSVHVQVIKLGFGCQVVVQNALVGFYFGCGSIGCARKMFNEIADRTLVSWNSMISAYSKTGGYEDAFLLFWEMRGLGVEPDDFTFVSLLSVCSQKCDVKLGSLLHSYIQITGIKVDIYVQNALLDMYASFGHLHTAQAVFDRITEKNVVSWTSMVSAYAKSGLIEPAKKLFDQTPLKNVVCYNSMIACYVQEGCFKEAMDLFRDLCKLKLVPDEITLVSVLSACCQLDDLDMGKKIHDYIRSDIMTPSITLCNALIDMYAKCGSVETALGVFLEMREKNMVSWNVMIGGLALHGCGSKAVELFENMTAGRLCPDQITFTGLLSACCHSGLVDVGRYYFDSMSTIHRVPRQVEHYACMIDLLARGGLFGEAIKLIGAMPMRPDAIVWGALLGACRIHGNIEVGKQILKQVLELEPHSGGLYVLISNMYSEAQRWKDVKNIRKLMEDHGIKKDRAISFIEVEGRVHKKNG</sequence>
<evidence type="ECO:0008006" key="5">
    <source>
        <dbReference type="Google" id="ProtNLM"/>
    </source>
</evidence>
<dbReference type="NCBIfam" id="TIGR00756">
    <property type="entry name" value="PPR"/>
    <property type="match status" value="6"/>
</dbReference>
<dbReference type="PROSITE" id="PS51375">
    <property type="entry name" value="PPR"/>
    <property type="match status" value="6"/>
</dbReference>
<dbReference type="InterPro" id="IPR046960">
    <property type="entry name" value="PPR_At4g14850-like_plant"/>
</dbReference>
<keyword evidence="1" id="KW-0677">Repeat</keyword>
<dbReference type="Proteomes" id="UP001187471">
    <property type="component" value="Unassembled WGS sequence"/>
</dbReference>
<evidence type="ECO:0000256" key="2">
    <source>
        <dbReference type="PROSITE-ProRule" id="PRU00708"/>
    </source>
</evidence>
<dbReference type="FunFam" id="1.25.40.10:FF:000348">
    <property type="entry name" value="Pentatricopeptide repeat-containing protein chloroplastic"/>
    <property type="match status" value="1"/>
</dbReference>